<dbReference type="Proteomes" id="UP000063781">
    <property type="component" value="Chromosome"/>
</dbReference>
<dbReference type="InterPro" id="IPR006379">
    <property type="entry name" value="HAD-SF_hydro_IIB"/>
</dbReference>
<dbReference type="CDD" id="cd07516">
    <property type="entry name" value="HAD_Pase"/>
    <property type="match status" value="1"/>
</dbReference>
<dbReference type="InterPro" id="IPR023214">
    <property type="entry name" value="HAD_sf"/>
</dbReference>
<evidence type="ECO:0000313" key="1">
    <source>
        <dbReference type="EMBL" id="AMC93618.1"/>
    </source>
</evidence>
<dbReference type="SFLD" id="SFLDS00003">
    <property type="entry name" value="Haloacid_Dehalogenase"/>
    <property type="match status" value="1"/>
</dbReference>
<dbReference type="Pfam" id="PF08282">
    <property type="entry name" value="Hydrolase_3"/>
    <property type="match status" value="1"/>
</dbReference>
<dbReference type="PROSITE" id="PS01229">
    <property type="entry name" value="COF_2"/>
    <property type="match status" value="1"/>
</dbReference>
<dbReference type="NCBIfam" id="TIGR01484">
    <property type="entry name" value="HAD-SF-IIB"/>
    <property type="match status" value="1"/>
</dbReference>
<dbReference type="Gene3D" id="3.30.1240.10">
    <property type="match status" value="1"/>
</dbReference>
<protein>
    <submittedName>
        <fullName evidence="1">HAD family hydrolase</fullName>
    </submittedName>
</protein>
<dbReference type="EMBL" id="CP013213">
    <property type="protein sequence ID" value="AMC93618.1"/>
    <property type="molecule type" value="Genomic_DNA"/>
</dbReference>
<dbReference type="SFLD" id="SFLDG01144">
    <property type="entry name" value="C2.B.4:_PGP_Like"/>
    <property type="match status" value="1"/>
</dbReference>
<dbReference type="SFLD" id="SFLDG01140">
    <property type="entry name" value="C2.B:_Phosphomannomutase_and_P"/>
    <property type="match status" value="1"/>
</dbReference>
<gene>
    <name evidence="1" type="ORF">AOC36_06345</name>
</gene>
<dbReference type="KEGG" id="erl:AOC36_06345"/>
<keyword evidence="2" id="KW-1185">Reference proteome</keyword>
<sequence>MKDIKAIVLDVDGTLMTSTKTISDKTRNALIKVQEQGVKVILASGRPTPGMTGLAHTLNMDQHHGFLISYNGACVTDCQSHEMIYEQPIHPDVYERLCKHLQSFDVIPMIAHDAYMYVNDVFNGMIYVNPNPAPKDALFNVIQYESRGGGFLLSELDDLSTLKEHPIFKVLIAAHPDTLQETYKDIMAPFIDVTNSAFSAPFYYEFTDKGVDKAATIQRLMEPLGYEASNIMAFGDGHNDQSMLEYAGIGVAMGNAVDEVKAIADEITLSNDEDGIALSLYKQFPDIFA</sequence>
<dbReference type="GO" id="GO:0005829">
    <property type="term" value="C:cytosol"/>
    <property type="evidence" value="ECO:0007669"/>
    <property type="project" value="TreeGrafter"/>
</dbReference>
<name>A0A109UH56_9FIRM</name>
<keyword evidence="1" id="KW-0378">Hydrolase</keyword>
<dbReference type="Gene3D" id="3.40.50.1000">
    <property type="entry name" value="HAD superfamily/HAD-like"/>
    <property type="match status" value="1"/>
</dbReference>
<dbReference type="GO" id="GO:0016791">
    <property type="term" value="F:phosphatase activity"/>
    <property type="evidence" value="ECO:0007669"/>
    <property type="project" value="TreeGrafter"/>
</dbReference>
<proteinExistence type="predicted"/>
<dbReference type="InterPro" id="IPR036412">
    <property type="entry name" value="HAD-like_sf"/>
</dbReference>
<dbReference type="PANTHER" id="PTHR10000">
    <property type="entry name" value="PHOSPHOSERINE PHOSPHATASE"/>
    <property type="match status" value="1"/>
</dbReference>
<organism evidence="1 2">
    <name type="scientific">Erysipelothrix larvae</name>
    <dbReference type="NCBI Taxonomy" id="1514105"/>
    <lineage>
        <taxon>Bacteria</taxon>
        <taxon>Bacillati</taxon>
        <taxon>Bacillota</taxon>
        <taxon>Erysipelotrichia</taxon>
        <taxon>Erysipelotrichales</taxon>
        <taxon>Erysipelotrichaceae</taxon>
        <taxon>Erysipelothrix</taxon>
    </lineage>
</organism>
<dbReference type="NCBIfam" id="TIGR00099">
    <property type="entry name" value="Cof-subfamily"/>
    <property type="match status" value="1"/>
</dbReference>
<dbReference type="STRING" id="1514105.AOC36_06345"/>
<evidence type="ECO:0000313" key="2">
    <source>
        <dbReference type="Proteomes" id="UP000063781"/>
    </source>
</evidence>
<dbReference type="PANTHER" id="PTHR10000:SF8">
    <property type="entry name" value="HAD SUPERFAMILY HYDROLASE-LIKE, TYPE 3"/>
    <property type="match status" value="1"/>
</dbReference>
<dbReference type="OrthoDB" id="9781413at2"/>
<dbReference type="AlphaFoldDB" id="A0A109UH56"/>
<dbReference type="GO" id="GO:0000287">
    <property type="term" value="F:magnesium ion binding"/>
    <property type="evidence" value="ECO:0007669"/>
    <property type="project" value="TreeGrafter"/>
</dbReference>
<accession>A0A109UH56</accession>
<dbReference type="SUPFAM" id="SSF56784">
    <property type="entry name" value="HAD-like"/>
    <property type="match status" value="1"/>
</dbReference>
<dbReference type="InterPro" id="IPR000150">
    <property type="entry name" value="Cof"/>
</dbReference>
<reference evidence="1 2" key="1">
    <citation type="submission" date="2015-10" db="EMBL/GenBank/DDBJ databases">
        <title>Erysipelothrix larvae sp. LV19 isolated from the larval gut of the rhinoceros beetle, Trypoxylus dichotomus.</title>
        <authorList>
            <person name="Lim S."/>
            <person name="Kim B.-C."/>
        </authorList>
    </citation>
    <scope>NUCLEOTIDE SEQUENCE [LARGE SCALE GENOMIC DNA]</scope>
    <source>
        <strain evidence="1 2">LV19</strain>
    </source>
</reference>
<dbReference type="RefSeq" id="WP_067632561.1">
    <property type="nucleotide sequence ID" value="NZ_CP013213.1"/>
</dbReference>